<accession>A0A9P6MWB0</accession>
<proteinExistence type="predicted"/>
<dbReference type="Proteomes" id="UP000703661">
    <property type="component" value="Unassembled WGS sequence"/>
</dbReference>
<feature type="region of interest" description="Disordered" evidence="1">
    <location>
        <begin position="200"/>
        <end position="219"/>
    </location>
</feature>
<protein>
    <submittedName>
        <fullName evidence="2">Uncharacterized protein</fullName>
    </submittedName>
</protein>
<gene>
    <name evidence="2" type="ORF">BGZ80_010028</name>
</gene>
<feature type="region of interest" description="Disordered" evidence="1">
    <location>
        <begin position="80"/>
        <end position="115"/>
    </location>
</feature>
<name>A0A9P6MWB0_9FUNG</name>
<sequence>MVGPSMRPPRSISGSSSAAAAAAVAMAMATVANARFLNAGFSQSSDGTIDLARSSSSPRPVHGSERARLAARMEEYHQLGTLPLSRRSSASARVVDDGSGSSDLPRHRRKLQSYSSSPSSLRNLFIAGGTSLRSPSLTLSPINKYIPSNAQGGRESQPEAKGVYDYFNLPLSYSRESTPTASSPSCPSLSRAPAQFHPLDESKTSLSSTSSLPPTPTRVIFESPYDSLASPTPIQAHIDKVDTPFSQYRGEQQAPRISSRNMRLLALNRITY</sequence>
<reference evidence="2" key="1">
    <citation type="journal article" date="2020" name="Fungal Divers.">
        <title>Resolving the Mortierellaceae phylogeny through synthesis of multi-gene phylogenetics and phylogenomics.</title>
        <authorList>
            <person name="Vandepol N."/>
            <person name="Liber J."/>
            <person name="Desiro A."/>
            <person name="Na H."/>
            <person name="Kennedy M."/>
            <person name="Barry K."/>
            <person name="Grigoriev I.V."/>
            <person name="Miller A.N."/>
            <person name="O'Donnell K."/>
            <person name="Stajich J.E."/>
            <person name="Bonito G."/>
        </authorList>
    </citation>
    <scope>NUCLEOTIDE SEQUENCE</scope>
    <source>
        <strain evidence="2">NRRL 2769</strain>
    </source>
</reference>
<organism evidence="2 3">
    <name type="scientific">Entomortierella chlamydospora</name>
    <dbReference type="NCBI Taxonomy" id="101097"/>
    <lineage>
        <taxon>Eukaryota</taxon>
        <taxon>Fungi</taxon>
        <taxon>Fungi incertae sedis</taxon>
        <taxon>Mucoromycota</taxon>
        <taxon>Mortierellomycotina</taxon>
        <taxon>Mortierellomycetes</taxon>
        <taxon>Mortierellales</taxon>
        <taxon>Mortierellaceae</taxon>
        <taxon>Entomortierella</taxon>
    </lineage>
</organism>
<evidence type="ECO:0000313" key="2">
    <source>
        <dbReference type="EMBL" id="KAG0015139.1"/>
    </source>
</evidence>
<feature type="region of interest" description="Disordered" evidence="1">
    <location>
        <begin position="175"/>
        <end position="194"/>
    </location>
</feature>
<feature type="compositionally biased region" description="Low complexity" evidence="1">
    <location>
        <begin position="177"/>
        <end position="194"/>
    </location>
</feature>
<dbReference type="EMBL" id="JAAAID010000656">
    <property type="protein sequence ID" value="KAG0015139.1"/>
    <property type="molecule type" value="Genomic_DNA"/>
</dbReference>
<evidence type="ECO:0000256" key="1">
    <source>
        <dbReference type="SAM" id="MobiDB-lite"/>
    </source>
</evidence>
<dbReference type="AlphaFoldDB" id="A0A9P6MWB0"/>
<evidence type="ECO:0000313" key="3">
    <source>
        <dbReference type="Proteomes" id="UP000703661"/>
    </source>
</evidence>
<keyword evidence="3" id="KW-1185">Reference proteome</keyword>
<comment type="caution">
    <text evidence="2">The sequence shown here is derived from an EMBL/GenBank/DDBJ whole genome shotgun (WGS) entry which is preliminary data.</text>
</comment>